<dbReference type="Proteomes" id="UP000681967">
    <property type="component" value="Unassembled WGS sequence"/>
</dbReference>
<organism evidence="2 3">
    <name type="scientific">Rotaria magnacalcarata</name>
    <dbReference type="NCBI Taxonomy" id="392030"/>
    <lineage>
        <taxon>Eukaryota</taxon>
        <taxon>Metazoa</taxon>
        <taxon>Spiralia</taxon>
        <taxon>Gnathifera</taxon>
        <taxon>Rotifera</taxon>
        <taxon>Eurotatoria</taxon>
        <taxon>Bdelloidea</taxon>
        <taxon>Philodinida</taxon>
        <taxon>Philodinidae</taxon>
        <taxon>Rotaria</taxon>
    </lineage>
</organism>
<evidence type="ECO:0000313" key="3">
    <source>
        <dbReference type="Proteomes" id="UP000681967"/>
    </source>
</evidence>
<sequence length="58" mass="6903">MILSVRLDNESIETTNMTYLTRGLWWTPRYEVMVIDDRSATLRALADLNNEHQRLYDT</sequence>
<accession>A0A8S3BBA4</accession>
<dbReference type="EMBL" id="CAJOBJ010129697">
    <property type="protein sequence ID" value="CAF4715363.1"/>
    <property type="molecule type" value="Genomic_DNA"/>
</dbReference>
<dbReference type="Proteomes" id="UP000681720">
    <property type="component" value="Unassembled WGS sequence"/>
</dbReference>
<proteinExistence type="predicted"/>
<evidence type="ECO:0000313" key="1">
    <source>
        <dbReference type="EMBL" id="CAF4715363.1"/>
    </source>
</evidence>
<reference evidence="2" key="1">
    <citation type="submission" date="2021-02" db="EMBL/GenBank/DDBJ databases">
        <authorList>
            <person name="Nowell W R."/>
        </authorList>
    </citation>
    <scope>NUCLEOTIDE SEQUENCE</scope>
</reference>
<comment type="caution">
    <text evidence="2">The sequence shown here is derived from an EMBL/GenBank/DDBJ whole genome shotgun (WGS) entry which is preliminary data.</text>
</comment>
<gene>
    <name evidence="2" type="ORF">BYL167_LOCUS48226</name>
    <name evidence="1" type="ORF">GIL414_LOCUS43624</name>
</gene>
<dbReference type="EMBL" id="CAJOBH010140546">
    <property type="protein sequence ID" value="CAF4802994.1"/>
    <property type="molecule type" value="Genomic_DNA"/>
</dbReference>
<evidence type="ECO:0000313" key="2">
    <source>
        <dbReference type="EMBL" id="CAF4802994.1"/>
    </source>
</evidence>
<name>A0A8S3BBA4_9BILA</name>
<feature type="non-terminal residue" evidence="2">
    <location>
        <position position="1"/>
    </location>
</feature>
<dbReference type="AlphaFoldDB" id="A0A8S3BBA4"/>
<protein>
    <submittedName>
        <fullName evidence="2">Uncharacterized protein</fullName>
    </submittedName>
</protein>